<name>A0AAD4Y231_OVIAM</name>
<evidence type="ECO:0000256" key="2">
    <source>
        <dbReference type="SAM" id="Phobius"/>
    </source>
</evidence>
<feature type="region of interest" description="Disordered" evidence="1">
    <location>
        <begin position="45"/>
        <end position="104"/>
    </location>
</feature>
<dbReference type="Proteomes" id="UP001214576">
    <property type="component" value="Unassembled WGS sequence"/>
</dbReference>
<evidence type="ECO:0000313" key="3">
    <source>
        <dbReference type="EMBL" id="KAI4530606.1"/>
    </source>
</evidence>
<gene>
    <name evidence="3" type="ORF">MG293_019495</name>
</gene>
<organism evidence="3 4">
    <name type="scientific">Ovis ammon polii</name>
    <dbReference type="NCBI Taxonomy" id="230172"/>
    <lineage>
        <taxon>Eukaryota</taxon>
        <taxon>Metazoa</taxon>
        <taxon>Chordata</taxon>
        <taxon>Craniata</taxon>
        <taxon>Vertebrata</taxon>
        <taxon>Euteleostomi</taxon>
        <taxon>Mammalia</taxon>
        <taxon>Eutheria</taxon>
        <taxon>Laurasiatheria</taxon>
        <taxon>Artiodactyla</taxon>
        <taxon>Ruminantia</taxon>
        <taxon>Pecora</taxon>
        <taxon>Bovidae</taxon>
        <taxon>Caprinae</taxon>
        <taxon>Ovis</taxon>
    </lineage>
</organism>
<evidence type="ECO:0000256" key="1">
    <source>
        <dbReference type="SAM" id="MobiDB-lite"/>
    </source>
</evidence>
<feature type="compositionally biased region" description="Basic and acidic residues" evidence="1">
    <location>
        <begin position="45"/>
        <end position="88"/>
    </location>
</feature>
<feature type="transmembrane region" description="Helical" evidence="2">
    <location>
        <begin position="12"/>
        <end position="41"/>
    </location>
</feature>
<sequence>MPAPALKDAFDPWIVCSSVAVTLYIGLLVTWDTITGADGILEEMKKKRKEEGRKGGEIEEQEERRKEKKEKNEKEDKKGRESGRDKKGGRCLYIQSPPPSPTSPLLLPLSHLQIYHILGLEHSPLPNPPSTFLLPKAEDDASHTHVLAALNQQGENACSLKEAANSENLSSGELSIGFTSEDERSSPWDWDEGRNEGEPVISDYETTIYFATW</sequence>
<reference evidence="3" key="1">
    <citation type="submission" date="2022-03" db="EMBL/GenBank/DDBJ databases">
        <title>Genomic analyses of argali, domestic sheep and their hybrids provide insights into chromosomal evolution, heterosis and genetic basis of agronomic traits.</title>
        <authorList>
            <person name="Li M."/>
        </authorList>
    </citation>
    <scope>NUCLEOTIDE SEQUENCE</scope>
    <source>
        <strain evidence="3">CAU-MHL-2022a</strain>
        <tissue evidence="3">Skin</tissue>
    </source>
</reference>
<proteinExistence type="predicted"/>
<feature type="region of interest" description="Disordered" evidence="1">
    <location>
        <begin position="178"/>
        <end position="197"/>
    </location>
</feature>
<dbReference type="AlphaFoldDB" id="A0AAD4Y231"/>
<evidence type="ECO:0000313" key="4">
    <source>
        <dbReference type="Proteomes" id="UP001214576"/>
    </source>
</evidence>
<keyword evidence="4" id="KW-1185">Reference proteome</keyword>
<keyword evidence="2" id="KW-0812">Transmembrane</keyword>
<keyword evidence="2" id="KW-0472">Membrane</keyword>
<dbReference type="EMBL" id="JAKZEL010000025">
    <property type="protein sequence ID" value="KAI4530606.1"/>
    <property type="molecule type" value="Genomic_DNA"/>
</dbReference>
<keyword evidence="2" id="KW-1133">Transmembrane helix</keyword>
<accession>A0AAD4Y231</accession>
<feature type="compositionally biased region" description="Basic and acidic residues" evidence="1">
    <location>
        <begin position="181"/>
        <end position="197"/>
    </location>
</feature>
<comment type="caution">
    <text evidence="3">The sequence shown here is derived from an EMBL/GenBank/DDBJ whole genome shotgun (WGS) entry which is preliminary data.</text>
</comment>
<protein>
    <submittedName>
        <fullName evidence="3">Uncharacterized protein</fullName>
    </submittedName>
</protein>